<gene>
    <name evidence="16" type="ORF">A1355_13405</name>
</gene>
<dbReference type="InterPro" id="IPR012910">
    <property type="entry name" value="Plug_dom"/>
</dbReference>
<evidence type="ECO:0000256" key="9">
    <source>
        <dbReference type="ARBA" id="ARBA00023170"/>
    </source>
</evidence>
<reference evidence="17" key="1">
    <citation type="submission" date="2016-03" db="EMBL/GenBank/DDBJ databases">
        <authorList>
            <person name="Heylen K."/>
            <person name="De Vos P."/>
            <person name="Vekeman B."/>
        </authorList>
    </citation>
    <scope>NUCLEOTIDE SEQUENCE [LARGE SCALE GENOMIC DNA]</scope>
    <source>
        <strain evidence="17">R-45383</strain>
    </source>
</reference>
<feature type="chain" id="PRO_5008068786" evidence="13">
    <location>
        <begin position="24"/>
        <end position="699"/>
    </location>
</feature>
<dbReference type="InterPro" id="IPR036942">
    <property type="entry name" value="Beta-barrel_TonB_sf"/>
</dbReference>
<dbReference type="EMBL" id="LUUK01000209">
    <property type="protein sequence ID" value="OAI13497.1"/>
    <property type="molecule type" value="Genomic_DNA"/>
</dbReference>
<name>A0A177N685_9GAMM</name>
<evidence type="ECO:0000259" key="15">
    <source>
        <dbReference type="Pfam" id="PF07715"/>
    </source>
</evidence>
<feature type="domain" description="TonB-dependent receptor plug" evidence="15">
    <location>
        <begin position="52"/>
        <end position="163"/>
    </location>
</feature>
<evidence type="ECO:0000256" key="6">
    <source>
        <dbReference type="ARBA" id="ARBA00022729"/>
    </source>
</evidence>
<evidence type="ECO:0000256" key="5">
    <source>
        <dbReference type="ARBA" id="ARBA00022692"/>
    </source>
</evidence>
<dbReference type="PANTHER" id="PTHR30069">
    <property type="entry name" value="TONB-DEPENDENT OUTER MEMBRANE RECEPTOR"/>
    <property type="match status" value="1"/>
</dbReference>
<dbReference type="RefSeq" id="WP_064031213.1">
    <property type="nucleotide sequence ID" value="NZ_LUUK01000209.1"/>
</dbReference>
<evidence type="ECO:0000256" key="13">
    <source>
        <dbReference type="SAM" id="SignalP"/>
    </source>
</evidence>
<evidence type="ECO:0000256" key="11">
    <source>
        <dbReference type="PROSITE-ProRule" id="PRU01360"/>
    </source>
</evidence>
<protein>
    <submittedName>
        <fullName evidence="16">TonB-dependent receptor</fullName>
    </submittedName>
</protein>
<dbReference type="Proteomes" id="UP000077628">
    <property type="component" value="Unassembled WGS sequence"/>
</dbReference>
<keyword evidence="17" id="KW-1185">Reference proteome</keyword>
<dbReference type="AlphaFoldDB" id="A0A177N685"/>
<dbReference type="STRING" id="702114.A1355_13405"/>
<dbReference type="GO" id="GO:0044718">
    <property type="term" value="P:siderophore transmembrane transport"/>
    <property type="evidence" value="ECO:0007669"/>
    <property type="project" value="TreeGrafter"/>
</dbReference>
<keyword evidence="3 11" id="KW-0813">Transport</keyword>
<evidence type="ECO:0000256" key="8">
    <source>
        <dbReference type="ARBA" id="ARBA00023136"/>
    </source>
</evidence>
<evidence type="ECO:0000313" key="17">
    <source>
        <dbReference type="Proteomes" id="UP000077628"/>
    </source>
</evidence>
<evidence type="ECO:0000256" key="3">
    <source>
        <dbReference type="ARBA" id="ARBA00022448"/>
    </source>
</evidence>
<feature type="signal peptide" evidence="13">
    <location>
        <begin position="1"/>
        <end position="23"/>
    </location>
</feature>
<comment type="similarity">
    <text evidence="2">Belongs to the TonB-dependent receptor family. Hemoglobin/haptoglobin binding protein subfamily.</text>
</comment>
<comment type="subcellular location">
    <subcellularLocation>
        <location evidence="1 11">Cell outer membrane</location>
        <topology evidence="1 11">Multi-pass membrane protein</topology>
    </subcellularLocation>
</comment>
<comment type="caution">
    <text evidence="16">The sequence shown here is derived from an EMBL/GenBank/DDBJ whole genome shotgun (WGS) entry which is preliminary data.</text>
</comment>
<dbReference type="Pfam" id="PF07715">
    <property type="entry name" value="Plug"/>
    <property type="match status" value="1"/>
</dbReference>
<dbReference type="OrthoDB" id="9815954at2"/>
<keyword evidence="8 11" id="KW-0472">Membrane</keyword>
<dbReference type="InterPro" id="IPR037066">
    <property type="entry name" value="Plug_dom_sf"/>
</dbReference>
<keyword evidence="7 12" id="KW-0798">TonB box</keyword>
<proteinExistence type="inferred from homology"/>
<dbReference type="CDD" id="cd01347">
    <property type="entry name" value="ligand_gated_channel"/>
    <property type="match status" value="1"/>
</dbReference>
<evidence type="ECO:0000256" key="7">
    <source>
        <dbReference type="ARBA" id="ARBA00023077"/>
    </source>
</evidence>
<dbReference type="Pfam" id="PF00593">
    <property type="entry name" value="TonB_dep_Rec_b-barrel"/>
    <property type="match status" value="1"/>
</dbReference>
<dbReference type="PROSITE" id="PS52016">
    <property type="entry name" value="TONB_DEPENDENT_REC_3"/>
    <property type="match status" value="1"/>
</dbReference>
<evidence type="ECO:0000256" key="2">
    <source>
        <dbReference type="ARBA" id="ARBA00008143"/>
    </source>
</evidence>
<dbReference type="InterPro" id="IPR000531">
    <property type="entry name" value="Beta-barrel_TonB"/>
</dbReference>
<evidence type="ECO:0000259" key="14">
    <source>
        <dbReference type="Pfam" id="PF00593"/>
    </source>
</evidence>
<accession>A0A177N685</accession>
<keyword evidence="4 11" id="KW-1134">Transmembrane beta strand</keyword>
<dbReference type="GO" id="GO:0015344">
    <property type="term" value="F:siderophore uptake transmembrane transporter activity"/>
    <property type="evidence" value="ECO:0007669"/>
    <property type="project" value="TreeGrafter"/>
</dbReference>
<dbReference type="InterPro" id="IPR039426">
    <property type="entry name" value="TonB-dep_rcpt-like"/>
</dbReference>
<dbReference type="PANTHER" id="PTHR30069:SF29">
    <property type="entry name" value="HEMOGLOBIN AND HEMOGLOBIN-HAPTOGLOBIN-BINDING PROTEIN 1-RELATED"/>
    <property type="match status" value="1"/>
</dbReference>
<dbReference type="GO" id="GO:0009279">
    <property type="term" value="C:cell outer membrane"/>
    <property type="evidence" value="ECO:0007669"/>
    <property type="project" value="UniProtKB-SubCell"/>
</dbReference>
<evidence type="ECO:0000313" key="16">
    <source>
        <dbReference type="EMBL" id="OAI13497.1"/>
    </source>
</evidence>
<keyword evidence="9 16" id="KW-0675">Receptor</keyword>
<dbReference type="Gene3D" id="2.170.130.10">
    <property type="entry name" value="TonB-dependent receptor, plug domain"/>
    <property type="match status" value="1"/>
</dbReference>
<feature type="domain" description="TonB-dependent receptor-like beta-barrel" evidence="14">
    <location>
        <begin position="249"/>
        <end position="664"/>
    </location>
</feature>
<dbReference type="SUPFAM" id="SSF56935">
    <property type="entry name" value="Porins"/>
    <property type="match status" value="1"/>
</dbReference>
<organism evidence="16 17">
    <name type="scientific">Methylomonas koyamae</name>
    <dbReference type="NCBI Taxonomy" id="702114"/>
    <lineage>
        <taxon>Bacteria</taxon>
        <taxon>Pseudomonadati</taxon>
        <taxon>Pseudomonadota</taxon>
        <taxon>Gammaproteobacteria</taxon>
        <taxon>Methylococcales</taxon>
        <taxon>Methylococcaceae</taxon>
        <taxon>Methylomonas</taxon>
    </lineage>
</organism>
<keyword evidence="10 11" id="KW-0998">Cell outer membrane</keyword>
<dbReference type="Gene3D" id="2.40.170.20">
    <property type="entry name" value="TonB-dependent receptor, beta-barrel domain"/>
    <property type="match status" value="1"/>
</dbReference>
<evidence type="ECO:0000256" key="12">
    <source>
        <dbReference type="RuleBase" id="RU003357"/>
    </source>
</evidence>
<keyword evidence="6 13" id="KW-0732">Signal</keyword>
<evidence type="ECO:0000256" key="1">
    <source>
        <dbReference type="ARBA" id="ARBA00004571"/>
    </source>
</evidence>
<keyword evidence="5 11" id="KW-0812">Transmembrane</keyword>
<sequence>MKNTVASLAATVPTLLWITVSLAAPNAEEEDLALVYGDKNTVSIATGSPQPLQRAPSTATVITAEDIAAMGAKDLDEVLETVPGVHVERSYIEYTPMYQFRGIVGNPTNPQVLMLQNGISINTLFRGDRGQAWGGLPLDNIARIEVIRGPGSALYGADAYAGVINIITKTAKDIDGTKIGARGGSFATWNTWAQHGGKWGEVEVAAYVNVGATDGFKKTIIEDSQTSRDQFFGTHVSEAPGPVNTGYDSVDANLDLAYDKWRLRSGYKLRDNLGMGVGQTATLDPIGTETSERINADLSWNDAQFAKNWGLGFMASFLHYKEDANNYHMFPAGTRLGPFNYPDGMIGSPGRWERQIRISAFANYTGFTDHNLRIGWGHDDLNLYKTRTLKNFFLLPNGLPMPTGAVTDYGSIQPHILPHTRIDDYFYLQDEWSFAPDWTLTAGVRYDSYSDFGATVNPRLAMVWNVDLDLTAKFLWGRAFRAPSFNEQYGINPSGGGNPGLQPETMDTYEVDISWQARRDTEVNLSFFQYDLAQIISAVANPAPAPGLAFQNTGKQYGRGLELETTWDATSSLRLTGNYSFQTSIDETHNQDAGYMPHHHVYARSDWRFMQPWLASVQVNWVGDRKRAYGDARPPIRDYTTIDLTLRTDNSKKGWDFAASIRNLFDATVLEPSLAPGTSLPYDLPMPGRSFYLQATFSF</sequence>
<evidence type="ECO:0000256" key="4">
    <source>
        <dbReference type="ARBA" id="ARBA00022452"/>
    </source>
</evidence>
<evidence type="ECO:0000256" key="10">
    <source>
        <dbReference type="ARBA" id="ARBA00023237"/>
    </source>
</evidence>